<protein>
    <submittedName>
        <fullName evidence="4">Fungal specific transcription factor domain</fullName>
    </submittedName>
</protein>
<evidence type="ECO:0000259" key="3">
    <source>
        <dbReference type="SMART" id="SM00906"/>
    </source>
</evidence>
<feature type="region of interest" description="Disordered" evidence="2">
    <location>
        <begin position="143"/>
        <end position="165"/>
    </location>
</feature>
<dbReference type="Pfam" id="PF04082">
    <property type="entry name" value="Fungal_trans"/>
    <property type="match status" value="1"/>
</dbReference>
<dbReference type="GO" id="GO:0006351">
    <property type="term" value="P:DNA-templated transcription"/>
    <property type="evidence" value="ECO:0007669"/>
    <property type="project" value="InterPro"/>
</dbReference>
<dbReference type="GO" id="GO:0003677">
    <property type="term" value="F:DNA binding"/>
    <property type="evidence" value="ECO:0007669"/>
    <property type="project" value="InterPro"/>
</dbReference>
<dbReference type="OrthoDB" id="103819at2759"/>
<dbReference type="AlphaFoldDB" id="A0A8H4L6Y4"/>
<dbReference type="PANTHER" id="PTHR46910">
    <property type="entry name" value="TRANSCRIPTION FACTOR PDR1"/>
    <property type="match status" value="1"/>
</dbReference>
<dbReference type="PANTHER" id="PTHR46910:SF5">
    <property type="entry name" value="ZN(II)2CYS6 TRANSCRIPTION FACTOR (EUROFUNG)"/>
    <property type="match status" value="1"/>
</dbReference>
<keyword evidence="5" id="KW-1185">Reference proteome</keyword>
<feature type="region of interest" description="Disordered" evidence="2">
    <location>
        <begin position="16"/>
        <end position="41"/>
    </location>
</feature>
<dbReference type="CDD" id="cd12148">
    <property type="entry name" value="fungal_TF_MHR"/>
    <property type="match status" value="1"/>
</dbReference>
<organism evidence="4 5">
    <name type="scientific">Fusarium albosuccineum</name>
    <dbReference type="NCBI Taxonomy" id="1237068"/>
    <lineage>
        <taxon>Eukaryota</taxon>
        <taxon>Fungi</taxon>
        <taxon>Dikarya</taxon>
        <taxon>Ascomycota</taxon>
        <taxon>Pezizomycotina</taxon>
        <taxon>Sordariomycetes</taxon>
        <taxon>Hypocreomycetidae</taxon>
        <taxon>Hypocreales</taxon>
        <taxon>Nectriaceae</taxon>
        <taxon>Fusarium</taxon>
        <taxon>Fusarium decemcellulare species complex</taxon>
    </lineage>
</organism>
<comment type="caution">
    <text evidence="4">The sequence shown here is derived from an EMBL/GenBank/DDBJ whole genome shotgun (WGS) entry which is preliminary data.</text>
</comment>
<dbReference type="EMBL" id="JAADYS010001252">
    <property type="protein sequence ID" value="KAF4464017.1"/>
    <property type="molecule type" value="Genomic_DNA"/>
</dbReference>
<dbReference type="GO" id="GO:0003700">
    <property type="term" value="F:DNA-binding transcription factor activity"/>
    <property type="evidence" value="ECO:0007669"/>
    <property type="project" value="InterPro"/>
</dbReference>
<dbReference type="InterPro" id="IPR050987">
    <property type="entry name" value="AtrR-like"/>
</dbReference>
<accession>A0A8H4L6Y4</accession>
<dbReference type="Proteomes" id="UP000554235">
    <property type="component" value="Unassembled WGS sequence"/>
</dbReference>
<name>A0A8H4L6Y4_9HYPO</name>
<evidence type="ECO:0000313" key="5">
    <source>
        <dbReference type="Proteomes" id="UP000554235"/>
    </source>
</evidence>
<evidence type="ECO:0000256" key="2">
    <source>
        <dbReference type="SAM" id="MobiDB-lite"/>
    </source>
</evidence>
<feature type="compositionally biased region" description="Polar residues" evidence="2">
    <location>
        <begin position="16"/>
        <end position="28"/>
    </location>
</feature>
<feature type="compositionally biased region" description="Basic and acidic residues" evidence="2">
    <location>
        <begin position="29"/>
        <end position="41"/>
    </location>
</feature>
<proteinExistence type="predicted"/>
<dbReference type="InterPro" id="IPR007219">
    <property type="entry name" value="XnlR_reg_dom"/>
</dbReference>
<dbReference type="GO" id="GO:0008270">
    <property type="term" value="F:zinc ion binding"/>
    <property type="evidence" value="ECO:0007669"/>
    <property type="project" value="InterPro"/>
</dbReference>
<dbReference type="SMART" id="SM00906">
    <property type="entry name" value="Fungal_trans"/>
    <property type="match status" value="1"/>
</dbReference>
<evidence type="ECO:0000256" key="1">
    <source>
        <dbReference type="ARBA" id="ARBA00023242"/>
    </source>
</evidence>
<reference evidence="4 5" key="1">
    <citation type="submission" date="2020-01" db="EMBL/GenBank/DDBJ databases">
        <title>Identification and distribution of gene clusters putatively required for synthesis of sphingolipid metabolism inhibitors in phylogenetically diverse species of the filamentous fungus Fusarium.</title>
        <authorList>
            <person name="Kim H.-S."/>
            <person name="Busman M."/>
            <person name="Brown D.W."/>
            <person name="Divon H."/>
            <person name="Uhlig S."/>
            <person name="Proctor R.H."/>
        </authorList>
    </citation>
    <scope>NUCLEOTIDE SEQUENCE [LARGE SCALE GENOMIC DNA]</scope>
    <source>
        <strain evidence="4 5">NRRL 20459</strain>
    </source>
</reference>
<evidence type="ECO:0000313" key="4">
    <source>
        <dbReference type="EMBL" id="KAF4464017.1"/>
    </source>
</evidence>
<keyword evidence="1" id="KW-0539">Nucleus</keyword>
<feature type="domain" description="Xylanolytic transcriptional activator regulatory" evidence="3">
    <location>
        <begin position="292"/>
        <end position="365"/>
    </location>
</feature>
<gene>
    <name evidence="4" type="ORF">FALBO_9149</name>
</gene>
<sequence>MEDCFAPIGLSSSVTSQRAAPACRTTTQRAKEPKDRVHVTKHYEKKIDRIESRLASIEQLLRHSSHAPSCSSVEAKEDAPSPLVLEESLIPEVPPAGHTGIHAESIAAQKTFEQAVGREPSILHDPDIKSALESLSGIIDRAQHDTSGPLKSPAVTAPTKDATETYPPTWEQVKAVLQVVEGEKQAVSNWLSPAVLKDFCRKCQVMYEEGQEGSPTDKLLVYAIMSNICTEFSAMRGTQAADHRYNLARSFSHMLLQTLATFPMLTPPSMDAAEALLIAASTTIGMCKPSLSWTLTQNAARMCQVLGYNRLAHANAECDPLFTRKAILFWSIYTMDRNTSLRLGRGPALQDSDIDTPMPTPSDDFPAAMIDMVKFWVECGRVQGKISMQLYGPATSALAPGERAHIAEELADELEQIHGRKIKALSNHLPFLDRRRREMSAEFMIFGDDLMHCSNLSLALHAIPLGHPRRFRALEAARECLRLSRDINYNHLPNVYAWTVYCHWVLLHTPLTPFTGVFCNVIANPHTTDDDLELLEDFVASVKPARRLSEGVEKFYQLCSVFLKVAQTYVRAKARQDAKASSPSSGTLTLEPETGAFDDYLSTLGFLAPQAIQNDPMSEYSTGHNPHQPLFGTGSLLDPYSGNVSLYKLLDQDIDDINFGYLESNMYNSQ</sequence>